<keyword evidence="2" id="KW-1185">Reference proteome</keyword>
<evidence type="ECO:0000313" key="1">
    <source>
        <dbReference type="EMBL" id="KAK1863185.1"/>
    </source>
</evidence>
<sequence>MPASPDVAASAAPLLPPSLSQSRPRSPSPPPARPPRPPSSILLLFTSYGILLGAVFTLTHVALSAHPTAPRRGCSVGGVPGVVAGARGGSKAAATATTTTTTAAAAAAAATTSLTGGGGGGQPSSRWGAPPSEDVGGGPWLFCVPTGGLAGEVVYSVDWAAPRDGEAAASVAGVRVATAAAAAAVAGGGGRWRWERALATRYGTRHWTFGGGAAAAAVDAEVDAAVDAAALVAGGVLPGRTGGIGPGEGAALSPPVLTHLAVELGEDPAGDPLATPVAPLVVADAPLATGDALLATTEDLVATVGAPSATTGTPSAVVGERVVRSAPHRSAAVVPSVVSHTATTSGWGASSAAAVTAAAVAAAEAPSADRWSLLRGRGGDSVLLKAVPVATAPAAGTAAPAPTAAPVDAAAGSVESALPPLPLGGTLPLRELMGHLGHGRLAMLKMELGAVGAGVVHSWRVAAEAEAAAAAAAAAAPPADEEELGGGAAAIPTVPGGVLVSPSLPRSATAPAAVSRRVPLAGRAATLAAAAAAAAAAAPVTGAAAGASPPAVLGAAAPPPPGALPVDQLLVAFSTVADPATAAVFEDLMALGYAVLWADGRRATFVRRPTAAAGGSAAAEAPGPGPPPAPALGDAASEQVGAGGAQDDGWGWAQGPPRRRNGWGIR</sequence>
<name>A0ACC3BZ87_PYRYE</name>
<comment type="caution">
    <text evidence="1">The sequence shown here is derived from an EMBL/GenBank/DDBJ whole genome shotgun (WGS) entry which is preliminary data.</text>
</comment>
<organism evidence="1 2">
    <name type="scientific">Pyropia yezoensis</name>
    <name type="common">Susabi-nori</name>
    <name type="synonym">Porphyra yezoensis</name>
    <dbReference type="NCBI Taxonomy" id="2788"/>
    <lineage>
        <taxon>Eukaryota</taxon>
        <taxon>Rhodophyta</taxon>
        <taxon>Bangiophyceae</taxon>
        <taxon>Bangiales</taxon>
        <taxon>Bangiaceae</taxon>
        <taxon>Pyropia</taxon>
    </lineage>
</organism>
<accession>A0ACC3BZ87</accession>
<evidence type="ECO:0000313" key="2">
    <source>
        <dbReference type="Proteomes" id="UP000798662"/>
    </source>
</evidence>
<gene>
    <name evidence="1" type="ORF">I4F81_005747</name>
</gene>
<protein>
    <submittedName>
        <fullName evidence="1">Uncharacterized protein</fullName>
    </submittedName>
</protein>
<dbReference type="Proteomes" id="UP000798662">
    <property type="component" value="Chromosome 2"/>
</dbReference>
<reference evidence="1" key="1">
    <citation type="submission" date="2019-11" db="EMBL/GenBank/DDBJ databases">
        <title>Nori genome reveals adaptations in red seaweeds to the harsh intertidal environment.</title>
        <authorList>
            <person name="Wang D."/>
            <person name="Mao Y."/>
        </authorList>
    </citation>
    <scope>NUCLEOTIDE SEQUENCE</scope>
    <source>
        <tissue evidence="1">Gametophyte</tissue>
    </source>
</reference>
<dbReference type="EMBL" id="CM020619">
    <property type="protein sequence ID" value="KAK1863185.1"/>
    <property type="molecule type" value="Genomic_DNA"/>
</dbReference>
<proteinExistence type="predicted"/>